<dbReference type="OrthoDB" id="3311210at2759"/>
<reference evidence="1" key="1">
    <citation type="submission" date="2019-10" db="EMBL/GenBank/DDBJ databases">
        <authorList>
            <consortium name="DOE Joint Genome Institute"/>
            <person name="Kuo A."/>
            <person name="Miyauchi S."/>
            <person name="Kiss E."/>
            <person name="Drula E."/>
            <person name="Kohler A."/>
            <person name="Sanchez-Garcia M."/>
            <person name="Andreopoulos B."/>
            <person name="Barry K.W."/>
            <person name="Bonito G."/>
            <person name="Buee M."/>
            <person name="Carver A."/>
            <person name="Chen C."/>
            <person name="Cichocki N."/>
            <person name="Clum A."/>
            <person name="Culley D."/>
            <person name="Crous P.W."/>
            <person name="Fauchery L."/>
            <person name="Girlanda M."/>
            <person name="Hayes R."/>
            <person name="Keri Z."/>
            <person name="LaButti K."/>
            <person name="Lipzen A."/>
            <person name="Lombard V."/>
            <person name="Magnuson J."/>
            <person name="Maillard F."/>
            <person name="Morin E."/>
            <person name="Murat C."/>
            <person name="Nolan M."/>
            <person name="Ohm R."/>
            <person name="Pangilinan J."/>
            <person name="Pereira M."/>
            <person name="Perotto S."/>
            <person name="Peter M."/>
            <person name="Riley R."/>
            <person name="Sitrit Y."/>
            <person name="Stielow B."/>
            <person name="Szollosi G."/>
            <person name="Zifcakova L."/>
            <person name="Stursova M."/>
            <person name="Spatafora J.W."/>
            <person name="Tedersoo L."/>
            <person name="Vaario L.-M."/>
            <person name="Yamada A."/>
            <person name="Yan M."/>
            <person name="Wang P."/>
            <person name="Xu J."/>
            <person name="Bruns T."/>
            <person name="Baldrian P."/>
            <person name="Vilgalys R."/>
            <person name="Henrissat B."/>
            <person name="Grigoriev I.V."/>
            <person name="Hibbett D."/>
            <person name="Nagy L.G."/>
            <person name="Martin F.M."/>
        </authorList>
    </citation>
    <scope>NUCLEOTIDE SEQUENCE</scope>
    <source>
        <strain evidence="1">Prilba</strain>
    </source>
</reference>
<dbReference type="AlphaFoldDB" id="A0A9P5JYI8"/>
<reference evidence="1" key="2">
    <citation type="journal article" date="2020" name="Nat. Commun.">
        <title>Large-scale genome sequencing of mycorrhizal fungi provides insights into the early evolution of symbiotic traits.</title>
        <authorList>
            <person name="Miyauchi S."/>
            <person name="Kiss E."/>
            <person name="Kuo A."/>
            <person name="Drula E."/>
            <person name="Kohler A."/>
            <person name="Sanchez-Garcia M."/>
            <person name="Morin E."/>
            <person name="Andreopoulos B."/>
            <person name="Barry K.W."/>
            <person name="Bonito G."/>
            <person name="Buee M."/>
            <person name="Carver A."/>
            <person name="Chen C."/>
            <person name="Cichocki N."/>
            <person name="Clum A."/>
            <person name="Culley D."/>
            <person name="Crous P.W."/>
            <person name="Fauchery L."/>
            <person name="Girlanda M."/>
            <person name="Hayes R.D."/>
            <person name="Keri Z."/>
            <person name="LaButti K."/>
            <person name="Lipzen A."/>
            <person name="Lombard V."/>
            <person name="Magnuson J."/>
            <person name="Maillard F."/>
            <person name="Murat C."/>
            <person name="Nolan M."/>
            <person name="Ohm R.A."/>
            <person name="Pangilinan J."/>
            <person name="Pereira M.F."/>
            <person name="Perotto S."/>
            <person name="Peter M."/>
            <person name="Pfister S."/>
            <person name="Riley R."/>
            <person name="Sitrit Y."/>
            <person name="Stielow J.B."/>
            <person name="Szollosi G."/>
            <person name="Zifcakova L."/>
            <person name="Stursova M."/>
            <person name="Spatafora J.W."/>
            <person name="Tedersoo L."/>
            <person name="Vaario L.M."/>
            <person name="Yamada A."/>
            <person name="Yan M."/>
            <person name="Wang P."/>
            <person name="Xu J."/>
            <person name="Bruns T."/>
            <person name="Baldrian P."/>
            <person name="Vilgalys R."/>
            <person name="Dunand C."/>
            <person name="Henrissat B."/>
            <person name="Grigoriev I.V."/>
            <person name="Hibbett D."/>
            <person name="Nagy L.G."/>
            <person name="Martin F.M."/>
        </authorList>
    </citation>
    <scope>NUCLEOTIDE SEQUENCE</scope>
    <source>
        <strain evidence="1">Prilba</strain>
    </source>
</reference>
<organism evidence="1 2">
    <name type="scientific">Russula ochroleuca</name>
    <dbReference type="NCBI Taxonomy" id="152965"/>
    <lineage>
        <taxon>Eukaryota</taxon>
        <taxon>Fungi</taxon>
        <taxon>Dikarya</taxon>
        <taxon>Basidiomycota</taxon>
        <taxon>Agaricomycotina</taxon>
        <taxon>Agaricomycetes</taxon>
        <taxon>Russulales</taxon>
        <taxon>Russulaceae</taxon>
        <taxon>Russula</taxon>
    </lineage>
</organism>
<accession>A0A9P5JYI8</accession>
<evidence type="ECO:0000313" key="2">
    <source>
        <dbReference type="Proteomes" id="UP000759537"/>
    </source>
</evidence>
<dbReference type="Proteomes" id="UP000759537">
    <property type="component" value="Unassembled WGS sequence"/>
</dbReference>
<sequence>MTKGLPNQVCIVENQPGGGGRSLFSQLSTCADSDMDTDVSSTALLNDGPSTSTLSLAATTEIFGADPASGSGDTSTTDLVGPAVDVTTINVGIDTLHLEAQSPAGAHKRPTLEGPPSHLRECPPKERFRVLKEVKMLYPPLTIIWRSGCSWIVVIWGRDIGVFWDFWACIWPLIKFSLDNIIPGAYWKKAEGEQDGLKKWVSAVEEGIVDCI</sequence>
<gene>
    <name evidence="1" type="ORF">DFH94DRAFT_685325</name>
</gene>
<keyword evidence="2" id="KW-1185">Reference proteome</keyword>
<evidence type="ECO:0000313" key="1">
    <source>
        <dbReference type="EMBL" id="KAF8469368.1"/>
    </source>
</evidence>
<proteinExistence type="predicted"/>
<protein>
    <submittedName>
        <fullName evidence="1">Uncharacterized protein</fullName>
    </submittedName>
</protein>
<dbReference type="EMBL" id="WHVB01000028">
    <property type="protein sequence ID" value="KAF8469368.1"/>
    <property type="molecule type" value="Genomic_DNA"/>
</dbReference>
<name>A0A9P5JYI8_9AGAM</name>
<comment type="caution">
    <text evidence="1">The sequence shown here is derived from an EMBL/GenBank/DDBJ whole genome shotgun (WGS) entry which is preliminary data.</text>
</comment>